<accession>A0A6P1CNW0</accession>
<name>A0A6P1CNW0_9NOCA</name>
<comment type="caution">
    <text evidence="1">The sequence shown here is derived from an EMBL/GenBank/DDBJ whole genome shotgun (WGS) entry which is preliminary data.</text>
</comment>
<sequence>MAARSRFVRQYFGMGRIKLAAWVSAFVAMMFVAAGCTGLPGRPTQVKQLDAEISAMPGVEMYSASYSNDITHGAVLDLSIRMPAATEDQVTAVARRINEIKGDYFDGYDQSADFTVGKGLTLQRGDRLEPEQLGTDTRLIRQLGDALPGSDINWFRNSGTSIVIREAPPVAQSLAAVRTVVGNEPTSVEVMPVGDDPMWRVGFPFSIEREQQIRQQLTGLPVRMAALTIEDGHLSYMSVGVGDTTSAYDDLAAVIEAVKPTPDHPLFLRWDVPDNSGKTADDSGKTGGGSVHVAGCEYPGTAGEQDPEKYYSPEALDLQRRVRAAFDGCG</sequence>
<proteinExistence type="predicted"/>
<dbReference type="AlphaFoldDB" id="A0A6P1CNW0"/>
<evidence type="ECO:0000313" key="2">
    <source>
        <dbReference type="Proteomes" id="UP000471166"/>
    </source>
</evidence>
<dbReference type="RefSeq" id="WP_280480165.1">
    <property type="nucleotide sequence ID" value="NZ_AP026979.1"/>
</dbReference>
<dbReference type="Proteomes" id="UP000471166">
    <property type="component" value="Unassembled WGS sequence"/>
</dbReference>
<gene>
    <name evidence="1" type="ORF">GV791_17125</name>
</gene>
<dbReference type="EMBL" id="JAAGVB010000025">
    <property type="protein sequence ID" value="NEW34269.1"/>
    <property type="molecule type" value="Genomic_DNA"/>
</dbReference>
<organism evidence="1 2">
    <name type="scientific">Nocardia cyriacigeorgica</name>
    <dbReference type="NCBI Taxonomy" id="135487"/>
    <lineage>
        <taxon>Bacteria</taxon>
        <taxon>Bacillati</taxon>
        <taxon>Actinomycetota</taxon>
        <taxon>Actinomycetes</taxon>
        <taxon>Mycobacteriales</taxon>
        <taxon>Nocardiaceae</taxon>
        <taxon>Nocardia</taxon>
    </lineage>
</organism>
<evidence type="ECO:0000313" key="1">
    <source>
        <dbReference type="EMBL" id="NEW34269.1"/>
    </source>
</evidence>
<protein>
    <submittedName>
        <fullName evidence="1">Uncharacterized protein</fullName>
    </submittedName>
</protein>
<reference evidence="1 2" key="1">
    <citation type="submission" date="2020-01" db="EMBL/GenBank/DDBJ databases">
        <title>Genetics and antimicrobial susceptibilities of Nocardia species isolated from the soil; a comparison with species isolated from humans.</title>
        <authorList>
            <person name="Carrasco G."/>
            <person name="Monzon S."/>
            <person name="Sansegundo M."/>
            <person name="Garcia E."/>
            <person name="Garrido N."/>
            <person name="Medina M.J."/>
            <person name="Villalon P."/>
            <person name="Ramirez-Arocha A.C."/>
            <person name="Jimenez P."/>
            <person name="Cuesta I."/>
            <person name="Valdezate S."/>
        </authorList>
    </citation>
    <scope>NUCLEOTIDE SEQUENCE [LARGE SCALE GENOMIC DNA]</scope>
    <source>
        <strain evidence="1 2">CNM20110626</strain>
    </source>
</reference>